<accession>A0A8J7U7Y0</accession>
<reference evidence="1" key="1">
    <citation type="submission" date="2021-03" db="EMBL/GenBank/DDBJ databases">
        <authorList>
            <person name="Wang G."/>
        </authorList>
    </citation>
    <scope>NUCLEOTIDE SEQUENCE</scope>
    <source>
        <strain evidence="1">KCTC 12899</strain>
    </source>
</reference>
<gene>
    <name evidence="1" type="ORF">J3U88_31295</name>
</gene>
<dbReference type="AlphaFoldDB" id="A0A8J7U7Y0"/>
<organism evidence="1 2">
    <name type="scientific">Acanthopleuribacter pedis</name>
    <dbReference type="NCBI Taxonomy" id="442870"/>
    <lineage>
        <taxon>Bacteria</taxon>
        <taxon>Pseudomonadati</taxon>
        <taxon>Acidobacteriota</taxon>
        <taxon>Holophagae</taxon>
        <taxon>Acanthopleuribacterales</taxon>
        <taxon>Acanthopleuribacteraceae</taxon>
        <taxon>Acanthopleuribacter</taxon>
    </lineage>
</organism>
<name>A0A8J7U7Y0_9BACT</name>
<evidence type="ECO:0000313" key="1">
    <source>
        <dbReference type="EMBL" id="MBO1322993.1"/>
    </source>
</evidence>
<proteinExistence type="predicted"/>
<keyword evidence="2" id="KW-1185">Reference proteome</keyword>
<dbReference type="SUPFAM" id="SSF51197">
    <property type="entry name" value="Clavaminate synthase-like"/>
    <property type="match status" value="1"/>
</dbReference>
<evidence type="ECO:0000313" key="2">
    <source>
        <dbReference type="Proteomes" id="UP000664417"/>
    </source>
</evidence>
<protein>
    <recommendedName>
        <fullName evidence="3">Phytanoyl-CoA dioxygenase family protein</fullName>
    </recommendedName>
</protein>
<comment type="caution">
    <text evidence="1">The sequence shown here is derived from an EMBL/GenBank/DDBJ whole genome shotgun (WGS) entry which is preliminary data.</text>
</comment>
<dbReference type="Gene3D" id="2.60.120.620">
    <property type="entry name" value="q2cbj1_9rhob like domain"/>
    <property type="match status" value="1"/>
</dbReference>
<dbReference type="RefSeq" id="WP_207862965.1">
    <property type="nucleotide sequence ID" value="NZ_JAFREP010000047.1"/>
</dbReference>
<dbReference type="Proteomes" id="UP000664417">
    <property type="component" value="Unassembled WGS sequence"/>
</dbReference>
<dbReference type="EMBL" id="JAFREP010000047">
    <property type="protein sequence ID" value="MBO1322993.1"/>
    <property type="molecule type" value="Genomic_DNA"/>
</dbReference>
<sequence>MSTAYLKQFPEDQTQARRALYEGAIFHFDATPATRAVAKQIFGEIEEHFAGTDPRHAQFTMDNDRFYQEIGVLRRRFYSETRFHQMAAALMREQGFDPTEHHFDPMRLRVVTDGGYRLPKAAPVYYPHRDTWYANPHGQLTWWLALHPTVAAESFAFYPEYFRTPVANNSEIFTYGSWVAENWDKKIGWQNQKADQPKAYPRLQQEINPGVVVPVVAQPGDVIVFAGAHLHRTLGHDQGRTRFSIDFRTVHGGDHAAGIGAPNVDDRSRGSTFVDHLAFQDLTEVPRP</sequence>
<evidence type="ECO:0008006" key="3">
    <source>
        <dbReference type="Google" id="ProtNLM"/>
    </source>
</evidence>